<feature type="active site" description="Proton donor/acceptor" evidence="6">
    <location>
        <position position="417"/>
    </location>
</feature>
<evidence type="ECO:0000313" key="9">
    <source>
        <dbReference type="Proteomes" id="UP000051084"/>
    </source>
</evidence>
<dbReference type="STRING" id="417373.GCA_001570685_01545"/>
<dbReference type="Proteomes" id="UP000051084">
    <property type="component" value="Unassembled WGS sequence"/>
</dbReference>
<evidence type="ECO:0000313" key="8">
    <source>
        <dbReference type="EMBL" id="KRL95177.1"/>
    </source>
</evidence>
<dbReference type="CDD" id="cd16913">
    <property type="entry name" value="YkuD_like"/>
    <property type="match status" value="1"/>
</dbReference>
<dbReference type="SUPFAM" id="SSF141523">
    <property type="entry name" value="L,D-transpeptidase catalytic domain-like"/>
    <property type="match status" value="1"/>
</dbReference>
<dbReference type="GO" id="GO:0005576">
    <property type="term" value="C:extracellular region"/>
    <property type="evidence" value="ECO:0007669"/>
    <property type="project" value="TreeGrafter"/>
</dbReference>
<dbReference type="InterPro" id="IPR038054">
    <property type="entry name" value="LD_TPept-like_central_sf"/>
</dbReference>
<keyword evidence="4 6" id="KW-0573">Peptidoglycan synthesis</keyword>
<dbReference type="PATRIC" id="fig|1423742.4.peg.959"/>
<dbReference type="PANTHER" id="PTHR30582">
    <property type="entry name" value="L,D-TRANSPEPTIDASE"/>
    <property type="match status" value="1"/>
</dbReference>
<dbReference type="Gene3D" id="3.10.20.800">
    <property type="match status" value="1"/>
</dbReference>
<evidence type="ECO:0000256" key="6">
    <source>
        <dbReference type="PROSITE-ProRule" id="PRU01373"/>
    </source>
</evidence>
<dbReference type="GO" id="GO:0016740">
    <property type="term" value="F:transferase activity"/>
    <property type="evidence" value="ECO:0007669"/>
    <property type="project" value="UniProtKB-KW"/>
</dbReference>
<dbReference type="PANTHER" id="PTHR30582:SF33">
    <property type="entry name" value="EXPORTED PROTEIN"/>
    <property type="match status" value="1"/>
</dbReference>
<protein>
    <recommendedName>
        <fullName evidence="7">L,D-TPase catalytic domain-containing protein</fullName>
    </recommendedName>
</protein>
<dbReference type="Gene3D" id="2.40.440.10">
    <property type="entry name" value="L,D-transpeptidase catalytic domain-like"/>
    <property type="match status" value="1"/>
</dbReference>
<keyword evidence="9" id="KW-1185">Reference proteome</keyword>
<evidence type="ECO:0000256" key="1">
    <source>
        <dbReference type="ARBA" id="ARBA00004752"/>
    </source>
</evidence>
<keyword evidence="3 6" id="KW-0133">Cell shape</keyword>
<dbReference type="InterPro" id="IPR038063">
    <property type="entry name" value="Transpep_catalytic_dom"/>
</dbReference>
<dbReference type="EMBL" id="AZGC01000023">
    <property type="protein sequence ID" value="KRL95177.1"/>
    <property type="molecule type" value="Genomic_DNA"/>
</dbReference>
<organism evidence="8 9">
    <name type="scientific">Limosilactobacillus equigenerosi DSM 18793 = JCM 14505</name>
    <dbReference type="NCBI Taxonomy" id="1423742"/>
    <lineage>
        <taxon>Bacteria</taxon>
        <taxon>Bacillati</taxon>
        <taxon>Bacillota</taxon>
        <taxon>Bacilli</taxon>
        <taxon>Lactobacillales</taxon>
        <taxon>Lactobacillaceae</taxon>
        <taxon>Limosilactobacillus</taxon>
    </lineage>
</organism>
<dbReference type="GO" id="GO:0018104">
    <property type="term" value="P:peptidoglycan-protein cross-linking"/>
    <property type="evidence" value="ECO:0007669"/>
    <property type="project" value="TreeGrafter"/>
</dbReference>
<dbReference type="GO" id="GO:0008360">
    <property type="term" value="P:regulation of cell shape"/>
    <property type="evidence" value="ECO:0007669"/>
    <property type="project" value="UniProtKB-UniRule"/>
</dbReference>
<sequence length="464" mass="52037">MDEKLFKQFMIGAVGILIILLVGSYGYQSTHFNRQTTINNIPVGGLTVKQAYQKVKQTPRQLKVSINHHVVYTGQVTKSGFTATDQAKFKTALKQQFSFFPSQQRYNIVVEPTKLAKPELAAAVQATQHQLQTMNANRKAPQDAYAKYQNGKIKIIPAVNGSQYTLDHLSITLKQQYANGRINLTPRLKRPLAANSRQVNQQKQKLAQLTDQQVTYQVQNRRYQFKANDILTMATYQNGHYQFDTSRINKKIARINHQQATLGKSFKFKTHDGKTITTTNQGTYGWKIDPNKAGQSLAQALAEHKTHLNAKNDLSGSGFNQHGTGYQTTANHGIGDTYAEVSIAKQHAWFYRNGKCILSTDIVSGSTHDNNATPKGVFYIMYQHTPSILRGKNDDGSSYASKVQYWSPFTIDGCGFHDAPWRTDWSKTAYQQRHGGSHGCINMKNDVAGLGYHALTPNEPVIIY</sequence>
<dbReference type="AlphaFoldDB" id="A0A0R1UPM1"/>
<reference evidence="8 9" key="1">
    <citation type="journal article" date="2015" name="Genome Announc.">
        <title>Expanding the biotechnology potential of lactobacilli through comparative genomics of 213 strains and associated genera.</title>
        <authorList>
            <person name="Sun Z."/>
            <person name="Harris H.M."/>
            <person name="McCann A."/>
            <person name="Guo C."/>
            <person name="Argimon S."/>
            <person name="Zhang W."/>
            <person name="Yang X."/>
            <person name="Jeffery I.B."/>
            <person name="Cooney J.C."/>
            <person name="Kagawa T.F."/>
            <person name="Liu W."/>
            <person name="Song Y."/>
            <person name="Salvetti E."/>
            <person name="Wrobel A."/>
            <person name="Rasinkangas P."/>
            <person name="Parkhill J."/>
            <person name="Rea M.C."/>
            <person name="O'Sullivan O."/>
            <person name="Ritari J."/>
            <person name="Douillard F.P."/>
            <person name="Paul Ross R."/>
            <person name="Yang R."/>
            <person name="Briner A.E."/>
            <person name="Felis G.E."/>
            <person name="de Vos W.M."/>
            <person name="Barrangou R."/>
            <person name="Klaenhammer T.R."/>
            <person name="Caufield P.W."/>
            <person name="Cui Y."/>
            <person name="Zhang H."/>
            <person name="O'Toole P.W."/>
        </authorList>
    </citation>
    <scope>NUCLEOTIDE SEQUENCE [LARGE SCALE GENOMIC DNA]</scope>
    <source>
        <strain evidence="8 9">DSM 18793</strain>
    </source>
</reference>
<dbReference type="Pfam" id="PF03734">
    <property type="entry name" value="YkuD"/>
    <property type="match status" value="1"/>
</dbReference>
<evidence type="ECO:0000256" key="3">
    <source>
        <dbReference type="ARBA" id="ARBA00022960"/>
    </source>
</evidence>
<evidence type="ECO:0000256" key="2">
    <source>
        <dbReference type="ARBA" id="ARBA00022679"/>
    </source>
</evidence>
<evidence type="ECO:0000256" key="4">
    <source>
        <dbReference type="ARBA" id="ARBA00022984"/>
    </source>
</evidence>
<gene>
    <name evidence="8" type="ORF">FC21_GL000921</name>
</gene>
<name>A0A0R1UPM1_9LACO</name>
<dbReference type="SUPFAM" id="SSF143985">
    <property type="entry name" value="L,D-transpeptidase pre-catalytic domain-like"/>
    <property type="match status" value="1"/>
</dbReference>
<feature type="domain" description="L,D-TPase catalytic" evidence="7">
    <location>
        <begin position="337"/>
        <end position="464"/>
    </location>
</feature>
<keyword evidence="2" id="KW-0808">Transferase</keyword>
<feature type="active site" description="Nucleophile" evidence="6">
    <location>
        <position position="440"/>
    </location>
</feature>
<accession>A0A0R1UPM1</accession>
<dbReference type="InterPro" id="IPR050979">
    <property type="entry name" value="LD-transpeptidase"/>
</dbReference>
<evidence type="ECO:0000256" key="5">
    <source>
        <dbReference type="ARBA" id="ARBA00023316"/>
    </source>
</evidence>
<evidence type="ECO:0000259" key="7">
    <source>
        <dbReference type="PROSITE" id="PS52029"/>
    </source>
</evidence>
<dbReference type="OrthoDB" id="3176960at2"/>
<proteinExistence type="predicted"/>
<comment type="pathway">
    <text evidence="1 6">Cell wall biogenesis; peptidoglycan biosynthesis.</text>
</comment>
<dbReference type="RefSeq" id="WP_056995456.1">
    <property type="nucleotide sequence ID" value="NZ_AZGC01000023.1"/>
</dbReference>
<dbReference type="GO" id="GO:0071555">
    <property type="term" value="P:cell wall organization"/>
    <property type="evidence" value="ECO:0007669"/>
    <property type="project" value="UniProtKB-UniRule"/>
</dbReference>
<keyword evidence="5 6" id="KW-0961">Cell wall biogenesis/degradation</keyword>
<comment type="caution">
    <text evidence="8">The sequence shown here is derived from an EMBL/GenBank/DDBJ whole genome shotgun (WGS) entry which is preliminary data.</text>
</comment>
<dbReference type="GO" id="GO:0071972">
    <property type="term" value="F:peptidoglycan L,D-transpeptidase activity"/>
    <property type="evidence" value="ECO:0007669"/>
    <property type="project" value="TreeGrafter"/>
</dbReference>
<dbReference type="PROSITE" id="PS52029">
    <property type="entry name" value="LD_TPASE"/>
    <property type="match status" value="1"/>
</dbReference>
<dbReference type="InterPro" id="IPR005490">
    <property type="entry name" value="LD_TPept_cat_dom"/>
</dbReference>
<dbReference type="UniPathway" id="UPA00219"/>